<reference evidence="1 2" key="1">
    <citation type="submission" date="2019-12" db="EMBL/GenBank/DDBJ databases">
        <authorList>
            <person name="Kun Z."/>
        </authorList>
    </citation>
    <scope>NUCLEOTIDE SEQUENCE [LARGE SCALE GENOMIC DNA]</scope>
    <source>
        <strain evidence="1 2">YIM 123512</strain>
    </source>
</reference>
<evidence type="ECO:0000313" key="1">
    <source>
        <dbReference type="EMBL" id="MXG89300.1"/>
    </source>
</evidence>
<dbReference type="EMBL" id="WUEK01000003">
    <property type="protein sequence ID" value="MXG89300.1"/>
    <property type="molecule type" value="Genomic_DNA"/>
</dbReference>
<dbReference type="AlphaFoldDB" id="A0A6L7ERJ1"/>
<keyword evidence="2" id="KW-1185">Reference proteome</keyword>
<sequence>MFCRGRSARRRTGREVEIVSTGVGDAGTGGERPSYEDPETIQKLLVGAIGILDTFDAEQRRAAVLDFDDPARLDWDIIPRPDRTGVSLHQLDRHQKVAVLEMVRLATSYEVFTKVLAIMQLEHVLRARETDFLGFAAPLWRTSDSYFFTVFGRPGFEDTWSFRFLGHHVCLNVTVVEQRWLSTTPSALGQQPVNDPGVLDPLRDDEGLAFALLDALEPAQADAALVHAVAPADFVTRQVPRVGAVEYPDTYDLGMPQYQIGTADREALAWRRDAPGGLCAAEMTDDQRALLSDLVAVYLARCPDRLAAEYAAELEAEGPERLFFAWAGVRDRTDAHYFRITSGRLLIETVNAVDHGDHLHSVLRDLDQDFAHDLLGAAAERSAREGSHLDTRTTSSEVTGLRHVDGAW</sequence>
<name>A0A6L7ERJ1_9ACTN</name>
<proteinExistence type="predicted"/>
<gene>
    <name evidence="1" type="ORF">GRQ65_07030</name>
</gene>
<comment type="caution">
    <text evidence="1">The sequence shown here is derived from an EMBL/GenBank/DDBJ whole genome shotgun (WGS) entry which is preliminary data.</text>
</comment>
<dbReference type="InterPro" id="IPR021889">
    <property type="entry name" value="DUF3500"/>
</dbReference>
<dbReference type="PANTHER" id="PTHR37489">
    <property type="entry name" value="DUF3500 DOMAIN-CONTAINING PROTEIN"/>
    <property type="match status" value="1"/>
</dbReference>
<evidence type="ECO:0000313" key="2">
    <source>
        <dbReference type="Proteomes" id="UP000473325"/>
    </source>
</evidence>
<dbReference type="Pfam" id="PF12006">
    <property type="entry name" value="DUF3500"/>
    <property type="match status" value="1"/>
</dbReference>
<dbReference type="PANTHER" id="PTHR37489:SF1">
    <property type="entry name" value="DUF3500 DOMAIN-CONTAINING PROTEIN"/>
    <property type="match status" value="1"/>
</dbReference>
<organism evidence="1 2">
    <name type="scientific">Nocardioides flavescens</name>
    <dbReference type="NCBI Taxonomy" id="2691959"/>
    <lineage>
        <taxon>Bacteria</taxon>
        <taxon>Bacillati</taxon>
        <taxon>Actinomycetota</taxon>
        <taxon>Actinomycetes</taxon>
        <taxon>Propionibacteriales</taxon>
        <taxon>Nocardioidaceae</taxon>
        <taxon>Nocardioides</taxon>
    </lineage>
</organism>
<dbReference type="Proteomes" id="UP000473325">
    <property type="component" value="Unassembled WGS sequence"/>
</dbReference>
<protein>
    <submittedName>
        <fullName evidence="1">DUF3500 domain-containing protein</fullName>
    </submittedName>
</protein>
<accession>A0A6L7ERJ1</accession>